<accession>A0AAX2QAZ0</accession>
<name>A0AAX2QAZ0_9HYPH</name>
<reference evidence="1 2" key="1">
    <citation type="submission" date="2019-03" db="EMBL/GenBank/DDBJ databases">
        <title>Genomic Encyclopedia of Type Strains, Phase IV (KMG-V): Genome sequencing to study the core and pangenomes of soil and plant-associated prokaryotes.</title>
        <authorList>
            <person name="Whitman W."/>
        </authorList>
    </citation>
    <scope>NUCLEOTIDE SEQUENCE [LARGE SCALE GENOMIC DNA]</scope>
    <source>
        <strain evidence="1 2">FB403</strain>
    </source>
</reference>
<proteinExistence type="predicted"/>
<dbReference type="Proteomes" id="UP000295021">
    <property type="component" value="Unassembled WGS sequence"/>
</dbReference>
<dbReference type="EMBL" id="SMBI01000027">
    <property type="protein sequence ID" value="TCU13271.1"/>
    <property type="molecule type" value="Genomic_DNA"/>
</dbReference>
<sequence length="36" mass="3739">MAVYGETGEVAMNDGRIEILSIPLFAASGRVSTAIV</sequence>
<evidence type="ECO:0000313" key="2">
    <source>
        <dbReference type="Proteomes" id="UP000295021"/>
    </source>
</evidence>
<comment type="caution">
    <text evidence="1">The sequence shown here is derived from an EMBL/GenBank/DDBJ whole genome shotgun (WGS) entry which is preliminary data.</text>
</comment>
<dbReference type="AlphaFoldDB" id="A0AAX2QAZ0"/>
<gene>
    <name evidence="1" type="ORF">EV131_12720</name>
</gene>
<organism evidence="1 2">
    <name type="scientific">Rhizobium laguerreae</name>
    <dbReference type="NCBI Taxonomy" id="1076926"/>
    <lineage>
        <taxon>Bacteria</taxon>
        <taxon>Pseudomonadati</taxon>
        <taxon>Pseudomonadota</taxon>
        <taxon>Alphaproteobacteria</taxon>
        <taxon>Hyphomicrobiales</taxon>
        <taxon>Rhizobiaceae</taxon>
        <taxon>Rhizobium/Agrobacterium group</taxon>
        <taxon>Rhizobium</taxon>
    </lineage>
</organism>
<protein>
    <submittedName>
        <fullName evidence="1">Uncharacterized protein</fullName>
    </submittedName>
</protein>
<evidence type="ECO:0000313" key="1">
    <source>
        <dbReference type="EMBL" id="TCU13271.1"/>
    </source>
</evidence>